<dbReference type="AlphaFoldDB" id="A0A8J8W1F7"/>
<evidence type="ECO:0000256" key="5">
    <source>
        <dbReference type="ARBA" id="ARBA00022525"/>
    </source>
</evidence>
<comment type="subcellular location">
    <subcellularLocation>
        <location evidence="2">Membrane</location>
        <topology evidence="2">Lipid-anchor</topology>
        <topology evidence="2">GPI-anchor</topology>
    </subcellularLocation>
    <subcellularLocation>
        <location evidence="1">Membrane</location>
        <topology evidence="1">Multi-pass membrane protein</topology>
    </subcellularLocation>
    <subcellularLocation>
        <location evidence="3">Secreted</location>
    </subcellularLocation>
</comment>
<feature type="transmembrane region" description="Helical" evidence="14">
    <location>
        <begin position="213"/>
        <end position="230"/>
    </location>
</feature>
<evidence type="ECO:0000256" key="6">
    <source>
        <dbReference type="ARBA" id="ARBA00022622"/>
    </source>
</evidence>
<evidence type="ECO:0000256" key="12">
    <source>
        <dbReference type="ARBA" id="ARBA00023288"/>
    </source>
</evidence>
<comment type="similarity">
    <text evidence="4">Belongs to the RBT5 family.</text>
</comment>
<dbReference type="PANTHER" id="PTHR33048:SF141">
    <property type="entry name" value="INTEGRAL MEMBRANE PROTEIN-RELATED"/>
    <property type="match status" value="1"/>
</dbReference>
<accession>A0A8J8W1F7</accession>
<dbReference type="GO" id="GO:0098552">
    <property type="term" value="C:side of membrane"/>
    <property type="evidence" value="ECO:0007669"/>
    <property type="project" value="UniProtKB-KW"/>
</dbReference>
<evidence type="ECO:0000256" key="1">
    <source>
        <dbReference type="ARBA" id="ARBA00004141"/>
    </source>
</evidence>
<evidence type="ECO:0000259" key="16">
    <source>
        <dbReference type="SMART" id="SM00747"/>
    </source>
</evidence>
<keyword evidence="10 14" id="KW-0472">Membrane</keyword>
<evidence type="ECO:0000256" key="8">
    <source>
        <dbReference type="ARBA" id="ARBA00022729"/>
    </source>
</evidence>
<feature type="transmembrane region" description="Helical" evidence="14">
    <location>
        <begin position="292"/>
        <end position="315"/>
    </location>
</feature>
<keyword evidence="11" id="KW-1015">Disulfide bond</keyword>
<feature type="transmembrane region" description="Helical" evidence="14">
    <location>
        <begin position="256"/>
        <end position="280"/>
    </location>
</feature>
<feature type="signal peptide" evidence="15">
    <location>
        <begin position="1"/>
        <end position="20"/>
    </location>
</feature>
<dbReference type="Pfam" id="PF05730">
    <property type="entry name" value="CFEM"/>
    <property type="match status" value="1"/>
</dbReference>
<evidence type="ECO:0000256" key="3">
    <source>
        <dbReference type="ARBA" id="ARBA00004613"/>
    </source>
</evidence>
<comment type="caution">
    <text evidence="17">The sequence shown here is derived from an EMBL/GenBank/DDBJ whole genome shotgun (WGS) entry which is preliminary data.</text>
</comment>
<evidence type="ECO:0000256" key="10">
    <source>
        <dbReference type="ARBA" id="ARBA00023136"/>
    </source>
</evidence>
<keyword evidence="12" id="KW-0449">Lipoprotein</keyword>
<keyword evidence="18" id="KW-1185">Reference proteome</keyword>
<dbReference type="InterPro" id="IPR008427">
    <property type="entry name" value="Extracellular_membr_CFEM_dom"/>
</dbReference>
<keyword evidence="5" id="KW-0964">Secreted</keyword>
<keyword evidence="7 14" id="KW-0812">Transmembrane</keyword>
<comment type="similarity">
    <text evidence="13">Belongs to the SAT4 family.</text>
</comment>
<evidence type="ECO:0000256" key="11">
    <source>
        <dbReference type="ARBA" id="ARBA00023157"/>
    </source>
</evidence>
<evidence type="ECO:0000313" key="17">
    <source>
        <dbReference type="EMBL" id="KAF7713523.1"/>
    </source>
</evidence>
<feature type="transmembrane region" description="Helical" evidence="14">
    <location>
        <begin position="99"/>
        <end position="117"/>
    </location>
</feature>
<evidence type="ECO:0000256" key="13">
    <source>
        <dbReference type="ARBA" id="ARBA00038359"/>
    </source>
</evidence>
<evidence type="ECO:0000256" key="2">
    <source>
        <dbReference type="ARBA" id="ARBA00004589"/>
    </source>
</evidence>
<evidence type="ECO:0000256" key="9">
    <source>
        <dbReference type="ARBA" id="ARBA00022989"/>
    </source>
</evidence>
<gene>
    <name evidence="17" type="ORF">PECM_000969</name>
</gene>
<proteinExistence type="inferred from homology"/>
<name>A0A8J8W1F7_9EURO</name>
<dbReference type="Pfam" id="PF20684">
    <property type="entry name" value="Fung_rhodopsin"/>
    <property type="match status" value="1"/>
</dbReference>
<reference evidence="17" key="1">
    <citation type="journal article" date="2020" name="Front. Microbiol.">
        <title>Gene regulatory networks of Penicillium echinulatum 2HH and Penicillium oxalicum 114-2 inferred by a computational biology approach.</title>
        <authorList>
            <person name="Lenz A.R."/>
            <person name="Galan-Vasquez E."/>
            <person name="Balbinot E."/>
            <person name="De Abreu F.P."/>
            <person name="De Oliveira N.S."/>
            <person name="Da Rosa L.O."/>
            <person name="De Avila E Silva S."/>
            <person name="Camassola M."/>
            <person name="Dillon A.J.P."/>
            <person name="Perez-Rueda E."/>
        </authorList>
    </citation>
    <scope>NUCLEOTIDE SEQUENCE</scope>
    <source>
        <strain evidence="17">S1M29</strain>
    </source>
</reference>
<evidence type="ECO:0000256" key="15">
    <source>
        <dbReference type="SAM" id="SignalP"/>
    </source>
</evidence>
<dbReference type="Proteomes" id="UP000631181">
    <property type="component" value="Unassembled WGS sequence"/>
</dbReference>
<dbReference type="InterPro" id="IPR052337">
    <property type="entry name" value="SAT4-like"/>
</dbReference>
<keyword evidence="6" id="KW-0325">Glycoprotein</keyword>
<protein>
    <recommendedName>
        <fullName evidence="16">CFEM domain-containing protein</fullName>
    </recommendedName>
</protein>
<dbReference type="InterPro" id="IPR049326">
    <property type="entry name" value="Rhodopsin_dom_fungi"/>
</dbReference>
<dbReference type="PANTHER" id="PTHR33048">
    <property type="entry name" value="PTH11-LIKE INTEGRAL MEMBRANE PROTEIN (AFU_ORTHOLOGUE AFUA_5G11245)"/>
    <property type="match status" value="1"/>
</dbReference>
<evidence type="ECO:0000256" key="4">
    <source>
        <dbReference type="ARBA" id="ARBA00010031"/>
    </source>
</evidence>
<feature type="chain" id="PRO_5035157447" description="CFEM domain-containing protein" evidence="15">
    <location>
        <begin position="21"/>
        <end position="420"/>
    </location>
</feature>
<dbReference type="OrthoDB" id="2496787at2759"/>
<evidence type="ECO:0000313" key="18">
    <source>
        <dbReference type="Proteomes" id="UP000631181"/>
    </source>
</evidence>
<dbReference type="GO" id="GO:0005576">
    <property type="term" value="C:extracellular region"/>
    <property type="evidence" value="ECO:0007669"/>
    <property type="project" value="UniProtKB-SubCell"/>
</dbReference>
<evidence type="ECO:0000256" key="14">
    <source>
        <dbReference type="SAM" id="Phobius"/>
    </source>
</evidence>
<feature type="domain" description="CFEM" evidence="16">
    <location>
        <begin position="26"/>
        <end position="90"/>
    </location>
</feature>
<feature type="transmembrane region" description="Helical" evidence="14">
    <location>
        <begin position="178"/>
        <end position="201"/>
    </location>
</feature>
<keyword evidence="6" id="KW-0336">GPI-anchor</keyword>
<sequence length="420" mass="47161">MRPQQCLFMCLALLVCGVQAVNFEFETNTFPSCTLTCDKQLTTSNCSLATNESCFCQHADIASSVLDCAEAHCSVKDYFTTYRLYENVCNIPKMHGPPLVSASTLIPTLLAIFFFFARIYAKAIGLGGGWGWDDYTIIVSFILGIAFYAGYTLTIVHGSGMNIWDIPFDHINQFYQSFQAIAIMYKIQISLAKISVCLFLLRIFHTRPFRYTAYLLILANASIGLCWAFVDSFRCIPTRLTWLGWQGEETGRCINFIVSILVNCLANIAVDSVLILLPVFEVVKLQLPLKKKIAVATMFAVGSVLTVVAIIRAVVFWRNRWGVNQTKGLYPLLRWSLIEVEISVMCACLPAFRALMGRFFPALVGSERRTYATHTMEGYSRHTGHPSNINKSVSYSVNYHTRSETHSVVELVDVNGKERV</sequence>
<organism evidence="17 18">
    <name type="scientific">Penicillium ucsense</name>
    <dbReference type="NCBI Taxonomy" id="2839758"/>
    <lineage>
        <taxon>Eukaryota</taxon>
        <taxon>Fungi</taxon>
        <taxon>Dikarya</taxon>
        <taxon>Ascomycota</taxon>
        <taxon>Pezizomycotina</taxon>
        <taxon>Eurotiomycetes</taxon>
        <taxon>Eurotiomycetidae</taxon>
        <taxon>Eurotiales</taxon>
        <taxon>Aspergillaceae</taxon>
        <taxon>Penicillium</taxon>
    </lineage>
</organism>
<evidence type="ECO:0000256" key="7">
    <source>
        <dbReference type="ARBA" id="ARBA00022692"/>
    </source>
</evidence>
<keyword evidence="8 15" id="KW-0732">Signal</keyword>
<keyword evidence="9 14" id="KW-1133">Transmembrane helix</keyword>
<feature type="transmembrane region" description="Helical" evidence="14">
    <location>
        <begin position="137"/>
        <end position="158"/>
    </location>
</feature>
<dbReference type="SMART" id="SM00747">
    <property type="entry name" value="CFEM"/>
    <property type="match status" value="1"/>
</dbReference>
<dbReference type="EMBL" id="WIWV01000115">
    <property type="protein sequence ID" value="KAF7713523.1"/>
    <property type="molecule type" value="Genomic_DNA"/>
</dbReference>